<name>A0A1F5NKQ0_9BACT</name>
<feature type="domain" description="Response regulatory" evidence="3">
    <location>
        <begin position="6"/>
        <end position="123"/>
    </location>
</feature>
<evidence type="ECO:0000256" key="2">
    <source>
        <dbReference type="PROSITE-ProRule" id="PRU00169"/>
    </source>
</evidence>
<organism evidence="4 5">
    <name type="scientific">Candidatus Doudnabacteria bacterium RIFCSPHIGHO2_01_FULL_46_14</name>
    <dbReference type="NCBI Taxonomy" id="1817824"/>
    <lineage>
        <taxon>Bacteria</taxon>
        <taxon>Candidatus Doudnaibacteriota</taxon>
    </lineage>
</organism>
<protein>
    <recommendedName>
        <fullName evidence="3">Response regulatory domain-containing protein</fullName>
    </recommendedName>
</protein>
<sequence>MPKSKKILLIEDDQDLAELYDEVLSAKYEVEIAHNGKEGLELATKKPDLILLDILLPSMNGFELLKAFKKDPQIKNIPVIVLTNLGSKHVDDDKKLALLLGAEDYLVKTYHQPQEILEKISVYLPT</sequence>
<dbReference type="InterPro" id="IPR011006">
    <property type="entry name" value="CheY-like_superfamily"/>
</dbReference>
<dbReference type="GO" id="GO:0000160">
    <property type="term" value="P:phosphorelay signal transduction system"/>
    <property type="evidence" value="ECO:0007669"/>
    <property type="project" value="InterPro"/>
</dbReference>
<dbReference type="STRING" id="1817824.A2751_03655"/>
<dbReference type="Pfam" id="PF00072">
    <property type="entry name" value="Response_reg"/>
    <property type="match status" value="1"/>
</dbReference>
<dbReference type="SUPFAM" id="SSF52172">
    <property type="entry name" value="CheY-like"/>
    <property type="match status" value="1"/>
</dbReference>
<comment type="caution">
    <text evidence="4">The sequence shown here is derived from an EMBL/GenBank/DDBJ whole genome shotgun (WGS) entry which is preliminary data.</text>
</comment>
<dbReference type="Gene3D" id="3.40.50.2300">
    <property type="match status" value="1"/>
</dbReference>
<reference evidence="4 5" key="1">
    <citation type="journal article" date="2016" name="Nat. Commun.">
        <title>Thousands of microbial genomes shed light on interconnected biogeochemical processes in an aquifer system.</title>
        <authorList>
            <person name="Anantharaman K."/>
            <person name="Brown C.T."/>
            <person name="Hug L.A."/>
            <person name="Sharon I."/>
            <person name="Castelle C.J."/>
            <person name="Probst A.J."/>
            <person name="Thomas B.C."/>
            <person name="Singh A."/>
            <person name="Wilkins M.J."/>
            <person name="Karaoz U."/>
            <person name="Brodie E.L."/>
            <person name="Williams K.H."/>
            <person name="Hubbard S.S."/>
            <person name="Banfield J.F."/>
        </authorList>
    </citation>
    <scope>NUCLEOTIDE SEQUENCE [LARGE SCALE GENOMIC DNA]</scope>
</reference>
<dbReference type="AlphaFoldDB" id="A0A1F5NKQ0"/>
<dbReference type="PANTHER" id="PTHR44591">
    <property type="entry name" value="STRESS RESPONSE REGULATOR PROTEIN 1"/>
    <property type="match status" value="1"/>
</dbReference>
<dbReference type="InterPro" id="IPR001789">
    <property type="entry name" value="Sig_transdc_resp-reg_receiver"/>
</dbReference>
<dbReference type="InterPro" id="IPR050595">
    <property type="entry name" value="Bact_response_regulator"/>
</dbReference>
<gene>
    <name evidence="4" type="ORF">A2751_03655</name>
</gene>
<dbReference type="PROSITE" id="PS50110">
    <property type="entry name" value="RESPONSE_REGULATORY"/>
    <property type="match status" value="1"/>
</dbReference>
<evidence type="ECO:0000259" key="3">
    <source>
        <dbReference type="PROSITE" id="PS50110"/>
    </source>
</evidence>
<dbReference type="SMART" id="SM00448">
    <property type="entry name" value="REC"/>
    <property type="match status" value="1"/>
</dbReference>
<dbReference type="PANTHER" id="PTHR44591:SF3">
    <property type="entry name" value="RESPONSE REGULATORY DOMAIN-CONTAINING PROTEIN"/>
    <property type="match status" value="1"/>
</dbReference>
<evidence type="ECO:0000256" key="1">
    <source>
        <dbReference type="ARBA" id="ARBA00022553"/>
    </source>
</evidence>
<evidence type="ECO:0000313" key="5">
    <source>
        <dbReference type="Proteomes" id="UP000176864"/>
    </source>
</evidence>
<dbReference type="EMBL" id="MFEK01000014">
    <property type="protein sequence ID" value="OGE78225.1"/>
    <property type="molecule type" value="Genomic_DNA"/>
</dbReference>
<evidence type="ECO:0000313" key="4">
    <source>
        <dbReference type="EMBL" id="OGE78225.1"/>
    </source>
</evidence>
<accession>A0A1F5NKQ0</accession>
<dbReference type="Proteomes" id="UP000176864">
    <property type="component" value="Unassembled WGS sequence"/>
</dbReference>
<feature type="modified residue" description="4-aspartylphosphate" evidence="2">
    <location>
        <position position="53"/>
    </location>
</feature>
<keyword evidence="1 2" id="KW-0597">Phosphoprotein</keyword>
<proteinExistence type="predicted"/>